<organism evidence="7">
    <name type="scientific">termite gut metagenome</name>
    <dbReference type="NCBI Taxonomy" id="433724"/>
    <lineage>
        <taxon>unclassified sequences</taxon>
        <taxon>metagenomes</taxon>
        <taxon>organismal metagenomes</taxon>
    </lineage>
</organism>
<dbReference type="PANTHER" id="PTHR33529">
    <property type="entry name" value="SLR0882 PROTEIN-RELATED"/>
    <property type="match status" value="1"/>
</dbReference>
<name>A0A5J4RLE6_9ZZZZ</name>
<feature type="transmembrane region" description="Helical" evidence="6">
    <location>
        <begin position="15"/>
        <end position="35"/>
    </location>
</feature>
<dbReference type="Pfam" id="PF03739">
    <property type="entry name" value="LptF_LptG"/>
    <property type="match status" value="1"/>
</dbReference>
<comment type="subcellular location">
    <subcellularLocation>
        <location evidence="1">Cell membrane</location>
        <topology evidence="1">Multi-pass membrane protein</topology>
    </subcellularLocation>
</comment>
<dbReference type="GO" id="GO:0043190">
    <property type="term" value="C:ATP-binding cassette (ABC) transporter complex"/>
    <property type="evidence" value="ECO:0007669"/>
    <property type="project" value="TreeGrafter"/>
</dbReference>
<dbReference type="GO" id="GO:0015920">
    <property type="term" value="P:lipopolysaccharide transport"/>
    <property type="evidence" value="ECO:0007669"/>
    <property type="project" value="TreeGrafter"/>
</dbReference>
<evidence type="ECO:0000256" key="1">
    <source>
        <dbReference type="ARBA" id="ARBA00004651"/>
    </source>
</evidence>
<proteinExistence type="predicted"/>
<dbReference type="AlphaFoldDB" id="A0A5J4RLE6"/>
<dbReference type="PANTHER" id="PTHR33529:SF6">
    <property type="entry name" value="YJGP_YJGQ FAMILY PERMEASE"/>
    <property type="match status" value="1"/>
</dbReference>
<dbReference type="InterPro" id="IPR005495">
    <property type="entry name" value="LptG/LptF_permease"/>
</dbReference>
<evidence type="ECO:0000313" key="7">
    <source>
        <dbReference type="EMBL" id="KAA6334926.1"/>
    </source>
</evidence>
<keyword evidence="4 6" id="KW-1133">Transmembrane helix</keyword>
<evidence type="ECO:0000256" key="5">
    <source>
        <dbReference type="ARBA" id="ARBA00023136"/>
    </source>
</evidence>
<evidence type="ECO:0008006" key="8">
    <source>
        <dbReference type="Google" id="ProtNLM"/>
    </source>
</evidence>
<feature type="transmembrane region" description="Helical" evidence="6">
    <location>
        <begin position="402"/>
        <end position="419"/>
    </location>
</feature>
<feature type="transmembrane region" description="Helical" evidence="6">
    <location>
        <begin position="55"/>
        <end position="82"/>
    </location>
</feature>
<evidence type="ECO:0000256" key="3">
    <source>
        <dbReference type="ARBA" id="ARBA00022692"/>
    </source>
</evidence>
<accession>A0A5J4RLE6</accession>
<keyword evidence="5 6" id="KW-0472">Membrane</keyword>
<protein>
    <recommendedName>
        <fullName evidence="8">YjgP/YjgQ family permease</fullName>
    </recommendedName>
</protein>
<sequence length="440" mass="50642">MLGAKKLYIFIVKSYIPLFVGTFFICHFIFMMQFLWKYVDDMVGKGLEMKVLAQFFIYSALSLVPMAMPLAILLASLIIFGNFGERYELLAMKAAGISLLKIMRPLILFMLFLCCVSFLFQNVIAPYSESKLYTLIISMRQKSPELDIPEGVFYDAIKGHNFYAKKKDRKTGLLHNVMIYDFLDGFENARIILADTGKLEMTADKKYLYLRLYNGEMFENLKSQNANSKNVPYRRETFREKHSIISFDSEFNMIDGNFMSTRSNSKNMKMLQASIDSMTIFSDSIGKKYYQDAKITIYQKPSLSQKEDTLKITQALISDYNTDSLLNVMTLSQKSHVITLAATHIATIDNDWKYKSYTIANNDKDIRRHETEWYKKITLSLSCLIFFFIGAPLGAIIRKGGLGMPVVVSVLIFIFYYIIDNTGFKMARDGNWVIFNVSSF</sequence>
<feature type="transmembrane region" description="Helical" evidence="6">
    <location>
        <begin position="102"/>
        <end position="124"/>
    </location>
</feature>
<reference evidence="7" key="1">
    <citation type="submission" date="2019-03" db="EMBL/GenBank/DDBJ databases">
        <title>Single cell metagenomics reveals metabolic interactions within the superorganism composed of flagellate Streblomastix strix and complex community of Bacteroidetes bacteria on its surface.</title>
        <authorList>
            <person name="Treitli S.C."/>
            <person name="Kolisko M."/>
            <person name="Husnik F."/>
            <person name="Keeling P."/>
            <person name="Hampl V."/>
        </authorList>
    </citation>
    <scope>NUCLEOTIDE SEQUENCE</scope>
    <source>
        <strain evidence="7">STM</strain>
    </source>
</reference>
<dbReference type="EMBL" id="SNRY01000945">
    <property type="protein sequence ID" value="KAA6334926.1"/>
    <property type="molecule type" value="Genomic_DNA"/>
</dbReference>
<keyword evidence="3 6" id="KW-0812">Transmembrane</keyword>
<evidence type="ECO:0000256" key="2">
    <source>
        <dbReference type="ARBA" id="ARBA00022475"/>
    </source>
</evidence>
<gene>
    <name evidence="7" type="ORF">EZS27_016798</name>
</gene>
<evidence type="ECO:0000256" key="6">
    <source>
        <dbReference type="SAM" id="Phobius"/>
    </source>
</evidence>
<keyword evidence="2" id="KW-1003">Cell membrane</keyword>
<feature type="transmembrane region" description="Helical" evidence="6">
    <location>
        <begin position="377"/>
        <end position="396"/>
    </location>
</feature>
<comment type="caution">
    <text evidence="7">The sequence shown here is derived from an EMBL/GenBank/DDBJ whole genome shotgun (WGS) entry which is preliminary data.</text>
</comment>
<evidence type="ECO:0000256" key="4">
    <source>
        <dbReference type="ARBA" id="ARBA00022989"/>
    </source>
</evidence>